<protein>
    <recommendedName>
        <fullName evidence="3">RlpA-like protein double-psi beta-barrel domain-containing protein</fullName>
    </recommendedName>
</protein>
<evidence type="ECO:0000256" key="1">
    <source>
        <dbReference type="ARBA" id="ARBA00022729"/>
    </source>
</evidence>
<reference evidence="5" key="2">
    <citation type="submission" date="2015-01" db="EMBL/GenBank/DDBJ databases">
        <title>Evolutionary Origins and Diversification of the Mycorrhizal Mutualists.</title>
        <authorList>
            <consortium name="DOE Joint Genome Institute"/>
            <consortium name="Mycorrhizal Genomics Consortium"/>
            <person name="Kohler A."/>
            <person name="Kuo A."/>
            <person name="Nagy L.G."/>
            <person name="Floudas D."/>
            <person name="Copeland A."/>
            <person name="Barry K.W."/>
            <person name="Cichocki N."/>
            <person name="Veneault-Fourrey C."/>
            <person name="LaButti K."/>
            <person name="Lindquist E.A."/>
            <person name="Lipzen A."/>
            <person name="Lundell T."/>
            <person name="Morin E."/>
            <person name="Murat C."/>
            <person name="Riley R."/>
            <person name="Ohm R."/>
            <person name="Sun H."/>
            <person name="Tunlid A."/>
            <person name="Henrissat B."/>
            <person name="Grigoriev I.V."/>
            <person name="Hibbett D.S."/>
            <person name="Martin F."/>
        </authorList>
    </citation>
    <scope>NUCLEOTIDE SEQUENCE [LARGE SCALE GENOMIC DNA]</scope>
    <source>
        <strain evidence="5">F 1598</strain>
    </source>
</reference>
<keyword evidence="5" id="KW-1185">Reference proteome</keyword>
<keyword evidence="1 2" id="KW-0732">Signal</keyword>
<dbReference type="Proteomes" id="UP000054166">
    <property type="component" value="Unassembled WGS sequence"/>
</dbReference>
<dbReference type="SUPFAM" id="SSF50685">
    <property type="entry name" value="Barwin-like endoglucanases"/>
    <property type="match status" value="1"/>
</dbReference>
<feature type="chain" id="PRO_5002175540" description="RlpA-like protein double-psi beta-barrel domain-containing protein" evidence="2">
    <location>
        <begin position="25"/>
        <end position="141"/>
    </location>
</feature>
<dbReference type="InterPro" id="IPR051477">
    <property type="entry name" value="Expansin_CellWall"/>
</dbReference>
<proteinExistence type="predicted"/>
<accession>A0A0C3B284</accession>
<dbReference type="InParanoid" id="A0A0C3B284"/>
<dbReference type="PANTHER" id="PTHR31836">
    <property type="match status" value="1"/>
</dbReference>
<evidence type="ECO:0000313" key="5">
    <source>
        <dbReference type="Proteomes" id="UP000054166"/>
    </source>
</evidence>
<dbReference type="STRING" id="765440.A0A0C3B284"/>
<dbReference type="Gene3D" id="2.40.40.10">
    <property type="entry name" value="RlpA-like domain"/>
    <property type="match status" value="1"/>
</dbReference>
<dbReference type="CDD" id="cd22191">
    <property type="entry name" value="DPBB_RlpA_EXP_N-like"/>
    <property type="match status" value="1"/>
</dbReference>
<gene>
    <name evidence="4" type="ORF">PILCRDRAFT_530144</name>
</gene>
<dbReference type="PANTHER" id="PTHR31836:SF24">
    <property type="entry name" value="RLPA-LIKE PROTEIN DOUBLE-PSI BETA-BARREL DOMAIN-CONTAINING PROTEIN"/>
    <property type="match status" value="1"/>
</dbReference>
<dbReference type="HOGENOM" id="CLU_1825996_0_0_1"/>
<dbReference type="OrthoDB" id="623670at2759"/>
<organism evidence="4 5">
    <name type="scientific">Piloderma croceum (strain F 1598)</name>
    <dbReference type="NCBI Taxonomy" id="765440"/>
    <lineage>
        <taxon>Eukaryota</taxon>
        <taxon>Fungi</taxon>
        <taxon>Dikarya</taxon>
        <taxon>Basidiomycota</taxon>
        <taxon>Agaricomycotina</taxon>
        <taxon>Agaricomycetes</taxon>
        <taxon>Agaricomycetidae</taxon>
        <taxon>Atheliales</taxon>
        <taxon>Atheliaceae</taxon>
        <taxon>Piloderma</taxon>
    </lineage>
</organism>
<evidence type="ECO:0000259" key="3">
    <source>
        <dbReference type="Pfam" id="PF03330"/>
    </source>
</evidence>
<feature type="signal peptide" evidence="2">
    <location>
        <begin position="1"/>
        <end position="24"/>
    </location>
</feature>
<evidence type="ECO:0000256" key="2">
    <source>
        <dbReference type="SAM" id="SignalP"/>
    </source>
</evidence>
<reference evidence="4 5" key="1">
    <citation type="submission" date="2014-04" db="EMBL/GenBank/DDBJ databases">
        <authorList>
            <consortium name="DOE Joint Genome Institute"/>
            <person name="Kuo A."/>
            <person name="Tarkka M."/>
            <person name="Buscot F."/>
            <person name="Kohler A."/>
            <person name="Nagy L.G."/>
            <person name="Floudas D."/>
            <person name="Copeland A."/>
            <person name="Barry K.W."/>
            <person name="Cichocki N."/>
            <person name="Veneault-Fourrey C."/>
            <person name="LaButti K."/>
            <person name="Lindquist E.A."/>
            <person name="Lipzen A."/>
            <person name="Lundell T."/>
            <person name="Morin E."/>
            <person name="Murat C."/>
            <person name="Sun H."/>
            <person name="Tunlid A."/>
            <person name="Henrissat B."/>
            <person name="Grigoriev I.V."/>
            <person name="Hibbett D.S."/>
            <person name="Martin F."/>
            <person name="Nordberg H.P."/>
            <person name="Cantor M.N."/>
            <person name="Hua S.X."/>
        </authorList>
    </citation>
    <scope>NUCLEOTIDE SEQUENCE [LARGE SCALE GENOMIC DNA]</scope>
    <source>
        <strain evidence="4 5">F 1598</strain>
    </source>
</reference>
<evidence type="ECO:0000313" key="4">
    <source>
        <dbReference type="EMBL" id="KIM80328.1"/>
    </source>
</evidence>
<dbReference type="AlphaFoldDB" id="A0A0C3B284"/>
<dbReference type="InterPro" id="IPR009009">
    <property type="entry name" value="RlpA-like_DPBB"/>
</dbReference>
<name>A0A0C3B284_PILCF</name>
<sequence length="141" mass="14809">MVAKVLRGLTFVLSVSFWSTGVLGALEDINEIQSRDVPTPGQPVSGGFATYFSQNGLAGACGQVHADSALIAAMDIAIFSNSLCGQLVRITNTQNQKNVTVAIADECSTCQNAESIDLSLGAFEAIADLEQGTVPIMWTLL</sequence>
<dbReference type="Pfam" id="PF03330">
    <property type="entry name" value="DPBB_1"/>
    <property type="match status" value="1"/>
</dbReference>
<dbReference type="InterPro" id="IPR036908">
    <property type="entry name" value="RlpA-like_sf"/>
</dbReference>
<dbReference type="EMBL" id="KN833004">
    <property type="protein sequence ID" value="KIM80328.1"/>
    <property type="molecule type" value="Genomic_DNA"/>
</dbReference>
<feature type="domain" description="RlpA-like protein double-psi beta-barrel" evidence="3">
    <location>
        <begin position="46"/>
        <end position="137"/>
    </location>
</feature>